<evidence type="ECO:0000259" key="5">
    <source>
        <dbReference type="PROSITE" id="PS50106"/>
    </source>
</evidence>
<accession>A0A6U0VU01</accession>
<evidence type="ECO:0000256" key="1">
    <source>
        <dbReference type="ARBA" id="ARBA00010541"/>
    </source>
</evidence>
<dbReference type="Pfam" id="PF13180">
    <property type="entry name" value="PDZ_2"/>
    <property type="match status" value="1"/>
</dbReference>
<reference evidence="6" key="1">
    <citation type="submission" date="2021-01" db="EMBL/GenBank/DDBJ databases">
        <authorList>
            <person name="Corre E."/>
            <person name="Pelletier E."/>
            <person name="Niang G."/>
            <person name="Scheremetjew M."/>
            <person name="Finn R."/>
            <person name="Kale V."/>
            <person name="Holt S."/>
            <person name="Cochrane G."/>
            <person name="Meng A."/>
            <person name="Brown T."/>
            <person name="Cohen L."/>
        </authorList>
    </citation>
    <scope>NUCLEOTIDE SEQUENCE</scope>
    <source>
        <strain evidence="6">CCMP2078</strain>
    </source>
</reference>
<dbReference type="AlphaFoldDB" id="A0A6U0VU01"/>
<name>A0A6U0VU01_9STRA</name>
<evidence type="ECO:0000256" key="4">
    <source>
        <dbReference type="ARBA" id="ARBA00022825"/>
    </source>
</evidence>
<dbReference type="SUPFAM" id="SSF68906">
    <property type="entry name" value="SAP domain"/>
    <property type="match status" value="1"/>
</dbReference>
<dbReference type="Gene3D" id="2.40.10.120">
    <property type="match status" value="1"/>
</dbReference>
<dbReference type="Gene3D" id="2.30.42.10">
    <property type="match status" value="1"/>
</dbReference>
<evidence type="ECO:0000256" key="2">
    <source>
        <dbReference type="ARBA" id="ARBA00022670"/>
    </source>
</evidence>
<dbReference type="EMBL" id="HBEA01014053">
    <property type="protein sequence ID" value="CAD8261225.1"/>
    <property type="molecule type" value="Transcribed_RNA"/>
</dbReference>
<dbReference type="SUPFAM" id="SSF50494">
    <property type="entry name" value="Trypsin-like serine proteases"/>
    <property type="match status" value="1"/>
</dbReference>
<organism evidence="6">
    <name type="scientific">Pinguiococcus pyrenoidosus</name>
    <dbReference type="NCBI Taxonomy" id="172671"/>
    <lineage>
        <taxon>Eukaryota</taxon>
        <taxon>Sar</taxon>
        <taxon>Stramenopiles</taxon>
        <taxon>Ochrophyta</taxon>
        <taxon>Pinguiophyceae</taxon>
        <taxon>Pinguiochrysidales</taxon>
        <taxon>Pinguiochrysidaceae</taxon>
        <taxon>Pinguiococcus</taxon>
    </lineage>
</organism>
<evidence type="ECO:0000256" key="3">
    <source>
        <dbReference type="ARBA" id="ARBA00022801"/>
    </source>
</evidence>
<dbReference type="PRINTS" id="PR00834">
    <property type="entry name" value="PROTEASES2C"/>
</dbReference>
<dbReference type="InterPro" id="IPR009003">
    <property type="entry name" value="Peptidase_S1_PA"/>
</dbReference>
<proteinExistence type="inferred from homology"/>
<dbReference type="InterPro" id="IPR001478">
    <property type="entry name" value="PDZ"/>
</dbReference>
<evidence type="ECO:0000313" key="7">
    <source>
        <dbReference type="EMBL" id="CAD8261227.1"/>
    </source>
</evidence>
<dbReference type="GO" id="GO:0006508">
    <property type="term" value="P:proteolysis"/>
    <property type="evidence" value="ECO:0007669"/>
    <property type="project" value="UniProtKB-KW"/>
</dbReference>
<dbReference type="InterPro" id="IPR001940">
    <property type="entry name" value="Peptidase_S1C"/>
</dbReference>
<evidence type="ECO:0000313" key="6">
    <source>
        <dbReference type="EMBL" id="CAD8261225.1"/>
    </source>
</evidence>
<dbReference type="EMBL" id="HBEA01014055">
    <property type="protein sequence ID" value="CAD8261227.1"/>
    <property type="molecule type" value="Transcribed_RNA"/>
</dbReference>
<dbReference type="SMART" id="SM00228">
    <property type="entry name" value="PDZ"/>
    <property type="match status" value="1"/>
</dbReference>
<gene>
    <name evidence="6" type="ORF">PPYR1160_LOCUS10727</name>
    <name evidence="7" type="ORF">PPYR1160_LOCUS10729</name>
</gene>
<dbReference type="SUPFAM" id="SSF50156">
    <property type="entry name" value="PDZ domain-like"/>
    <property type="match status" value="1"/>
</dbReference>
<comment type="similarity">
    <text evidence="1">Belongs to the peptidase S1C family.</text>
</comment>
<dbReference type="GO" id="GO:0004252">
    <property type="term" value="F:serine-type endopeptidase activity"/>
    <property type="evidence" value="ECO:0007669"/>
    <property type="project" value="InterPro"/>
</dbReference>
<dbReference type="Gene3D" id="1.10.720.30">
    <property type="entry name" value="SAP domain"/>
    <property type="match status" value="1"/>
</dbReference>
<keyword evidence="4" id="KW-0720">Serine protease</keyword>
<dbReference type="InterPro" id="IPR051201">
    <property type="entry name" value="Chloro_Bact_Ser_Proteases"/>
</dbReference>
<keyword evidence="3" id="KW-0378">Hydrolase</keyword>
<feature type="domain" description="PDZ" evidence="5">
    <location>
        <begin position="340"/>
        <end position="408"/>
    </location>
</feature>
<dbReference type="PANTHER" id="PTHR43343">
    <property type="entry name" value="PEPTIDASE S12"/>
    <property type="match status" value="1"/>
</dbReference>
<keyword evidence="2" id="KW-0645">Protease</keyword>
<protein>
    <recommendedName>
        <fullName evidence="5">PDZ domain-containing protein</fullName>
    </recommendedName>
</protein>
<dbReference type="InterPro" id="IPR036034">
    <property type="entry name" value="PDZ_sf"/>
</dbReference>
<dbReference type="InterPro" id="IPR036361">
    <property type="entry name" value="SAP_dom_sf"/>
</dbReference>
<dbReference type="PROSITE" id="PS50106">
    <property type="entry name" value="PDZ"/>
    <property type="match status" value="1"/>
</dbReference>
<dbReference type="PANTHER" id="PTHR43343:SF3">
    <property type="entry name" value="PROTEASE DO-LIKE 8, CHLOROPLASTIC"/>
    <property type="match status" value="1"/>
</dbReference>
<dbReference type="Pfam" id="PF13365">
    <property type="entry name" value="Trypsin_2"/>
    <property type="match status" value="1"/>
</dbReference>
<dbReference type="FunFam" id="2.40.10.10:FF:000001">
    <property type="entry name" value="Periplasmic serine protease DegS"/>
    <property type="match status" value="1"/>
</dbReference>
<sequence length="460" mass="49006">MRHTYSSATLLSLIAAISPRSDYAFSFVQARPNTLADSVKNGGSIEIRRPRTRLYMADDSGIGDLSVTELKRLLERRGVDYRDCVEKRDLVDRLKQALARGETVSGVSFSDDFESIKLTEYERSNIDLFDNVAPSVAQIQTSVSAQTPFSMNPVEIPAGQGSGFVWDDRGHVVTNWHVVRNAGKAKVTIGRSLESYDAYLVGADPDNDLAVLKIEGDGKRFKPVPLGSSSSLRVGQSASAIGNPFGLDRTFTTGVVSALGREVRGVGGATLRRCIQTDAAINPGNSGGPLLDSAGRLIGVNVAIYSQSGGNNGIGFAIPVDTVRRVVGQLIKKGRVVKPSIGVVVADDGTVRQLSSGMNGGKALRGALVMDVTENGPAAKAGLRGTRRGPRGLELGDLILAIGSEKVECVEDLLSAVDALNIGDMVSIKYRRGTLGPESVVTIKLAEKQTREVVSNLRRK</sequence>